<organism evidence="2">
    <name type="scientific">Lygus hesperus</name>
    <name type="common">Western plant bug</name>
    <dbReference type="NCBI Taxonomy" id="30085"/>
    <lineage>
        <taxon>Eukaryota</taxon>
        <taxon>Metazoa</taxon>
        <taxon>Ecdysozoa</taxon>
        <taxon>Arthropoda</taxon>
        <taxon>Hexapoda</taxon>
        <taxon>Insecta</taxon>
        <taxon>Pterygota</taxon>
        <taxon>Neoptera</taxon>
        <taxon>Paraneoptera</taxon>
        <taxon>Hemiptera</taxon>
        <taxon>Heteroptera</taxon>
        <taxon>Panheteroptera</taxon>
        <taxon>Cimicomorpha</taxon>
        <taxon>Miridae</taxon>
        <taxon>Mirini</taxon>
        <taxon>Lygus</taxon>
    </lineage>
</organism>
<proteinExistence type="predicted"/>
<name>A0A0K8SR22_LYGHE</name>
<reference evidence="2" key="1">
    <citation type="submission" date="2014-09" db="EMBL/GenBank/DDBJ databases">
        <authorList>
            <person name="Magalhaes I.L.F."/>
            <person name="Oliveira U."/>
            <person name="Santos F.R."/>
            <person name="Vidigal T.H.D.A."/>
            <person name="Brescovit A.D."/>
            <person name="Santos A.J."/>
        </authorList>
    </citation>
    <scope>NUCLEOTIDE SEQUENCE</scope>
</reference>
<sequence>MSLYIGDQLLADGSTQDVMFDLEECLRLLDMFEQCKGLFNNNSTWSESCTKYLLIADGNESCTACRAAADVVRRSCPSSGAPVVAATAPLLVGVQQTVPNREPQGLDALLNCNFLTSMSKNVAAGPPRTASKQNVNVEGSNLGTNSEYVVVDFVVSGDSIASNIRSPPVPSGVLQSQNRTLRKNPISKTPRGKKPKEKKILVDDQSVALPSEKLQSQKIATGRRCSPRKKPTARKSTGGPLRCPQRIEIAECNEERRNDVIEPYDHSSVAIIDESVRTPNDVPCPDKVPQTRDEDDLPDSSKERAEDTGMVQAKSHSPRTSDEDDLLENSQESTECPMSEAKSHSLQTSNEDDALLESSGERIDDTRTSEANPHSPR</sequence>
<feature type="region of interest" description="Disordered" evidence="1">
    <location>
        <begin position="165"/>
        <end position="198"/>
    </location>
</feature>
<evidence type="ECO:0000313" key="2">
    <source>
        <dbReference type="EMBL" id="JAG55235.1"/>
    </source>
</evidence>
<protein>
    <submittedName>
        <fullName evidence="2">Uncharacterized protein</fullName>
    </submittedName>
</protein>
<feature type="region of interest" description="Disordered" evidence="1">
    <location>
        <begin position="216"/>
        <end position="242"/>
    </location>
</feature>
<dbReference type="EMBL" id="GBRD01010589">
    <property type="protein sequence ID" value="JAG55235.1"/>
    <property type="molecule type" value="Transcribed_RNA"/>
</dbReference>
<dbReference type="AlphaFoldDB" id="A0A0K8SR22"/>
<feature type="region of interest" description="Disordered" evidence="1">
    <location>
        <begin position="270"/>
        <end position="377"/>
    </location>
</feature>
<dbReference type="EMBL" id="GBRD01010588">
    <property type="protein sequence ID" value="JAG55236.1"/>
    <property type="molecule type" value="Transcribed_RNA"/>
</dbReference>
<feature type="non-terminal residue" evidence="2">
    <location>
        <position position="377"/>
    </location>
</feature>
<accession>A0A0K8SR22</accession>
<feature type="compositionally biased region" description="Basic and acidic residues" evidence="1">
    <location>
        <begin position="359"/>
        <end position="368"/>
    </location>
</feature>
<evidence type="ECO:0000256" key="1">
    <source>
        <dbReference type="SAM" id="MobiDB-lite"/>
    </source>
</evidence>